<dbReference type="GO" id="GO:0016787">
    <property type="term" value="F:hydrolase activity"/>
    <property type="evidence" value="ECO:0007669"/>
    <property type="project" value="UniProtKB-KW"/>
</dbReference>
<proteinExistence type="predicted"/>
<protein>
    <submittedName>
        <fullName evidence="5">Allophanate hydrolase</fullName>
    </submittedName>
</protein>
<evidence type="ECO:0000259" key="4">
    <source>
        <dbReference type="SMART" id="SM00797"/>
    </source>
</evidence>
<dbReference type="PANTHER" id="PTHR43309:SF3">
    <property type="entry name" value="5-OXOPROLINASE SUBUNIT C"/>
    <property type="match status" value="1"/>
</dbReference>
<dbReference type="GO" id="GO:0005524">
    <property type="term" value="F:ATP binding"/>
    <property type="evidence" value="ECO:0007669"/>
    <property type="project" value="UniProtKB-KW"/>
</dbReference>
<dbReference type="Pfam" id="PF02626">
    <property type="entry name" value="CT_A_B"/>
    <property type="match status" value="1"/>
</dbReference>
<feature type="domain" description="Carboxyltransferase" evidence="4">
    <location>
        <begin position="23"/>
        <end position="307"/>
    </location>
</feature>
<dbReference type="PANTHER" id="PTHR43309">
    <property type="entry name" value="5-OXOPROLINASE SUBUNIT C"/>
    <property type="match status" value="1"/>
</dbReference>
<organism evidence="5 6">
    <name type="scientific">Roseovarius nubinhibens</name>
    <dbReference type="NCBI Taxonomy" id="314263"/>
    <lineage>
        <taxon>Bacteria</taxon>
        <taxon>Pseudomonadati</taxon>
        <taxon>Pseudomonadota</taxon>
        <taxon>Alphaproteobacteria</taxon>
        <taxon>Rhodobacterales</taxon>
        <taxon>Roseobacteraceae</taxon>
        <taxon>Roseovarius</taxon>
    </lineage>
</organism>
<dbReference type="Proteomes" id="UP000264719">
    <property type="component" value="Unassembled WGS sequence"/>
</dbReference>
<evidence type="ECO:0000313" key="5">
    <source>
        <dbReference type="EMBL" id="HAR51200.1"/>
    </source>
</evidence>
<dbReference type="EMBL" id="DMVW01000049">
    <property type="protein sequence ID" value="HAR51200.1"/>
    <property type="molecule type" value="Genomic_DNA"/>
</dbReference>
<reference evidence="5 6" key="1">
    <citation type="journal article" date="2018" name="Nat. Biotechnol.">
        <title>A standardized bacterial taxonomy based on genome phylogeny substantially revises the tree of life.</title>
        <authorList>
            <person name="Parks D.H."/>
            <person name="Chuvochina M."/>
            <person name="Waite D.W."/>
            <person name="Rinke C."/>
            <person name="Skarshewski A."/>
            <person name="Chaumeil P.A."/>
            <person name="Hugenholtz P."/>
        </authorList>
    </citation>
    <scope>NUCLEOTIDE SEQUENCE [LARGE SCALE GENOMIC DNA]</scope>
    <source>
        <strain evidence="5">UBA9169</strain>
    </source>
</reference>
<keyword evidence="3" id="KW-0067">ATP-binding</keyword>
<name>A0A348W9I8_9RHOB</name>
<keyword evidence="2 5" id="KW-0378">Hydrolase</keyword>
<dbReference type="SUPFAM" id="SSF50891">
    <property type="entry name" value="Cyclophilin-like"/>
    <property type="match status" value="1"/>
</dbReference>
<evidence type="ECO:0000256" key="3">
    <source>
        <dbReference type="ARBA" id="ARBA00022840"/>
    </source>
</evidence>
<dbReference type="NCBIfam" id="TIGR00724">
    <property type="entry name" value="urea_amlyse_rel"/>
    <property type="match status" value="1"/>
</dbReference>
<dbReference type="AlphaFoldDB" id="A0A348W9I8"/>
<dbReference type="Gene3D" id="2.40.100.10">
    <property type="entry name" value="Cyclophilin-like"/>
    <property type="match status" value="1"/>
</dbReference>
<dbReference type="InterPro" id="IPR052708">
    <property type="entry name" value="PxpC"/>
</dbReference>
<accession>A0A348W9I8</accession>
<keyword evidence="1" id="KW-0547">Nucleotide-binding</keyword>
<comment type="caution">
    <text evidence="5">The sequence shown here is derived from an EMBL/GenBank/DDBJ whole genome shotgun (WGS) entry which is preliminary data.</text>
</comment>
<evidence type="ECO:0000256" key="2">
    <source>
        <dbReference type="ARBA" id="ARBA00022801"/>
    </source>
</evidence>
<dbReference type="InterPro" id="IPR003778">
    <property type="entry name" value="CT_A_B"/>
</dbReference>
<evidence type="ECO:0000256" key="1">
    <source>
        <dbReference type="ARBA" id="ARBA00022741"/>
    </source>
</evidence>
<dbReference type="InterPro" id="IPR029000">
    <property type="entry name" value="Cyclophilin-like_dom_sf"/>
</dbReference>
<sequence>MIEILSPGIMASVQDLGREGFRAIGVGQSGAMDPVALQVGNLLVGNAPDLAGIEFTLGGFSLRFESDTTFALTGAHVGTTLDGSAVPPWWVRRARAGQVLSGAMAAQGMRCMLCVAGGIDVAAVMGARATDLKGGFGGHEGRLLAKGDRLAIGASEAPPVPEAGFGLDPRRLDLLPPRDETVLRFLPAAEWDTGPQTIRDGFLGTTWTLLPASNRMGCQLGGPDLRRDTPLELHSHAIVPGTIQLPPGGQPVIQLNDANTCGGYPKLGVVIAADLPKLAQTRLGGSIRFALTDHATALAASRDRQARLDWLPGRIALAREYAGRFKAS</sequence>
<dbReference type="SMART" id="SM00797">
    <property type="entry name" value="AHS2"/>
    <property type="match status" value="1"/>
</dbReference>
<evidence type="ECO:0000313" key="6">
    <source>
        <dbReference type="Proteomes" id="UP000264719"/>
    </source>
</evidence>
<gene>
    <name evidence="5" type="ORF">DCS45_04890</name>
</gene>